<keyword evidence="1" id="KW-0472">Membrane</keyword>
<feature type="transmembrane region" description="Helical" evidence="1">
    <location>
        <begin position="37"/>
        <end position="63"/>
    </location>
</feature>
<dbReference type="Proteomes" id="UP001236258">
    <property type="component" value="Unassembled WGS sequence"/>
</dbReference>
<feature type="transmembrane region" description="Helical" evidence="1">
    <location>
        <begin position="12"/>
        <end position="31"/>
    </location>
</feature>
<comment type="caution">
    <text evidence="2">The sequence shown here is derived from an EMBL/GenBank/DDBJ whole genome shotgun (WGS) entry which is preliminary data.</text>
</comment>
<dbReference type="RefSeq" id="WP_305943681.1">
    <property type="nucleotide sequence ID" value="NZ_JAUZVY010000001.1"/>
</dbReference>
<keyword evidence="3" id="KW-1185">Reference proteome</keyword>
<sequence length="70" mass="8150">MNLITLLPRLLWNLFVLVIAILFTIGWWGMLFGMLPILLVVLVLFPLFPSLLLFPLYLLVFCFPLDTDKK</sequence>
<evidence type="ECO:0008006" key="4">
    <source>
        <dbReference type="Google" id="ProtNLM"/>
    </source>
</evidence>
<keyword evidence="1" id="KW-1133">Transmembrane helix</keyword>
<gene>
    <name evidence="2" type="ORF">Q3O59_00110</name>
</gene>
<accession>A0ABT9GKD2</accession>
<protein>
    <recommendedName>
        <fullName evidence="4">Transmembrane protein</fullName>
    </recommendedName>
</protein>
<organism evidence="2 3">
    <name type="scientific">Alkalimonas delamerensis</name>
    <dbReference type="NCBI Taxonomy" id="265981"/>
    <lineage>
        <taxon>Bacteria</taxon>
        <taxon>Pseudomonadati</taxon>
        <taxon>Pseudomonadota</taxon>
        <taxon>Gammaproteobacteria</taxon>
        <taxon>Alkalimonas</taxon>
    </lineage>
</organism>
<proteinExistence type="predicted"/>
<keyword evidence="1" id="KW-0812">Transmembrane</keyword>
<evidence type="ECO:0000256" key="1">
    <source>
        <dbReference type="SAM" id="Phobius"/>
    </source>
</evidence>
<evidence type="ECO:0000313" key="3">
    <source>
        <dbReference type="Proteomes" id="UP001236258"/>
    </source>
</evidence>
<name>A0ABT9GKD2_9GAMM</name>
<dbReference type="EMBL" id="JAUZVY010000001">
    <property type="protein sequence ID" value="MDP4527428.1"/>
    <property type="molecule type" value="Genomic_DNA"/>
</dbReference>
<reference evidence="2 3" key="1">
    <citation type="submission" date="2023-08" db="EMBL/GenBank/DDBJ databases">
        <authorList>
            <person name="Joshi A."/>
            <person name="Thite S."/>
        </authorList>
    </citation>
    <scope>NUCLEOTIDE SEQUENCE [LARGE SCALE GENOMIC DNA]</scope>
    <source>
        <strain evidence="2 3">1E1</strain>
    </source>
</reference>
<evidence type="ECO:0000313" key="2">
    <source>
        <dbReference type="EMBL" id="MDP4527428.1"/>
    </source>
</evidence>